<gene>
    <name evidence="2" type="primary">LOC104720078</name>
</gene>
<accession>A0ABM0U5Z0</accession>
<dbReference type="GeneID" id="104720078"/>
<dbReference type="RefSeq" id="XP_010436352.1">
    <property type="nucleotide sequence ID" value="XM_010438050.1"/>
</dbReference>
<organism evidence="1 2">
    <name type="scientific">Camelina sativa</name>
    <name type="common">False flax</name>
    <name type="synonym">Myagrum sativum</name>
    <dbReference type="NCBI Taxonomy" id="90675"/>
    <lineage>
        <taxon>Eukaryota</taxon>
        <taxon>Viridiplantae</taxon>
        <taxon>Streptophyta</taxon>
        <taxon>Embryophyta</taxon>
        <taxon>Tracheophyta</taxon>
        <taxon>Spermatophyta</taxon>
        <taxon>Magnoliopsida</taxon>
        <taxon>eudicotyledons</taxon>
        <taxon>Gunneridae</taxon>
        <taxon>Pentapetalae</taxon>
        <taxon>rosids</taxon>
        <taxon>malvids</taxon>
        <taxon>Brassicales</taxon>
        <taxon>Brassicaceae</taxon>
        <taxon>Camelineae</taxon>
        <taxon>Camelina</taxon>
    </lineage>
</organism>
<reference evidence="1" key="1">
    <citation type="journal article" date="2014" name="Nat. Commun.">
        <title>The emerging biofuel crop Camelina sativa retains a highly undifferentiated hexaploid genome structure.</title>
        <authorList>
            <person name="Kagale S."/>
            <person name="Koh C."/>
            <person name="Nixon J."/>
            <person name="Bollina V."/>
            <person name="Clarke W.E."/>
            <person name="Tuteja R."/>
            <person name="Spillane C."/>
            <person name="Robinson S.J."/>
            <person name="Links M.G."/>
            <person name="Clarke C."/>
            <person name="Higgins E.E."/>
            <person name="Huebert T."/>
            <person name="Sharpe A.G."/>
            <person name="Parkin I.A."/>
        </authorList>
    </citation>
    <scope>NUCLEOTIDE SEQUENCE [LARGE SCALE GENOMIC DNA]</scope>
    <source>
        <strain evidence="1">cv. DH55</strain>
    </source>
</reference>
<dbReference type="PANTHER" id="PTHR31260">
    <property type="entry name" value="CYSTATIN/MONELLIN SUPERFAMILY PROTEIN"/>
    <property type="match status" value="1"/>
</dbReference>
<protein>
    <submittedName>
        <fullName evidence="2">UPF0725 protein At4g28920-like</fullName>
    </submittedName>
</protein>
<dbReference type="InterPro" id="IPR006462">
    <property type="entry name" value="MS5"/>
</dbReference>
<name>A0ABM0U5Z0_CAMSA</name>
<evidence type="ECO:0000313" key="1">
    <source>
        <dbReference type="Proteomes" id="UP000694864"/>
    </source>
</evidence>
<keyword evidence="1" id="KW-1185">Reference proteome</keyword>
<dbReference type="Pfam" id="PF04776">
    <property type="entry name" value="protein_MS5"/>
    <property type="match status" value="1"/>
</dbReference>
<dbReference type="PANTHER" id="PTHR31260:SF32">
    <property type="match status" value="1"/>
</dbReference>
<dbReference type="Proteomes" id="UP000694864">
    <property type="component" value="Chromosome 10"/>
</dbReference>
<evidence type="ECO:0000313" key="2">
    <source>
        <dbReference type="RefSeq" id="XP_010436352.1"/>
    </source>
</evidence>
<proteinExistence type="predicted"/>
<sequence length="267" mass="31378">MSEFDDVVILSLIGQEITPEETQKYLRQVQESDGFDIGYFRNARTRINPVPMKDESGYTHDIELYARLGLHCYNLQKGTNLRFLDIPKYNTEGTRFFSGYYITSEAHITTTLYALFKLPTGPRATPIEHERRWEDEVIDDFYKGEMPKWLTKDELAATKDKGQYYELQESDLLENEWLHLYAEFALYLNWRGFPVIVHTQESGEESPQLKLKANNAIFYMSFKRNFDHQSGNYPVEYQAIVRKTMDRKPGHIRLEVQSWAGTDLFLL</sequence>
<reference evidence="2" key="2">
    <citation type="submission" date="2025-08" db="UniProtKB">
        <authorList>
            <consortium name="RefSeq"/>
        </authorList>
    </citation>
    <scope>IDENTIFICATION</scope>
    <source>
        <tissue evidence="2">Leaf</tissue>
    </source>
</reference>